<evidence type="ECO:0000256" key="3">
    <source>
        <dbReference type="ARBA" id="ARBA00022452"/>
    </source>
</evidence>
<evidence type="ECO:0000256" key="7">
    <source>
        <dbReference type="ARBA" id="ARBA00023237"/>
    </source>
</evidence>
<keyword evidence="7" id="KW-0998">Cell outer membrane</keyword>
<dbReference type="SUPFAM" id="SSF56935">
    <property type="entry name" value="Porins"/>
    <property type="match status" value="1"/>
</dbReference>
<reference evidence="9 10" key="1">
    <citation type="submission" date="2020-12" db="EMBL/GenBank/DDBJ databases">
        <title>ASc-MMNZ-VFA-070.</title>
        <authorList>
            <person name="Schryvers A."/>
            <person name="Mostafa Nazari M."/>
            <person name="Farshchi Andisi V."/>
            <person name="Timsit E."/>
            <person name="Walter Morck D."/>
        </authorList>
    </citation>
    <scope>NUCLEOTIDE SEQUENCE [LARGE SCALE GENOMIC DNA]</scope>
    <source>
        <strain evidence="9 10">ASc-MMNZ-VFA-070</strain>
    </source>
</reference>
<dbReference type="EMBL" id="CP066558">
    <property type="protein sequence ID" value="QQF82878.1"/>
    <property type="molecule type" value="Genomic_DNA"/>
</dbReference>
<sequence length="466" mass="50586">MNSNKQSLFTKSFIASALALSASYVNAAAFQIAEVSSSGLGRAYAGEAAIADNAAVVATNPALMSLFKTKQFSMGGVYVQSRININGEVNVNAGLFHGIATGKGDQKNIVPSAVIPNMYFVAPINDKFAVGAGMNVNFGLQSKYKKDYDAGVLGGTTALNSINLNLSGSYRISKGLSIGAGLNAVYAKAKIERQAGVLDKAIDTIADSNGMFGGISIPSLKLLVPIFSSLKNGVNADTTLTQLQDNNAWGFGWNIGAVYEFNQGNRIGIAYHSKVDINFKDDDALSYQLKPRGISPVKEKGGLTLHLPDYFEISGFHQLTEKFAMHYSYKYTKWSRLQSLHATYDNGKVAFHKDEKFHDSSRIALGATYDVNDKLTLRAGIAYDESADHPSASIPDTDRTWYSLGATYNFTPNLSVDVGFAHLRGKKQQFRETQNIGKEIKLVNISADYQSTARANLYGLNLNYRF</sequence>
<dbReference type="InterPro" id="IPR005017">
    <property type="entry name" value="OMPP1/FadL/TodX"/>
</dbReference>
<keyword evidence="10" id="KW-1185">Reference proteome</keyword>
<evidence type="ECO:0000256" key="2">
    <source>
        <dbReference type="ARBA" id="ARBA00008163"/>
    </source>
</evidence>
<dbReference type="GO" id="GO:0009279">
    <property type="term" value="C:cell outer membrane"/>
    <property type="evidence" value="ECO:0007669"/>
    <property type="project" value="UniProtKB-SubCell"/>
</dbReference>
<evidence type="ECO:0000256" key="5">
    <source>
        <dbReference type="ARBA" id="ARBA00022729"/>
    </source>
</evidence>
<accession>A0A9Q7E596</accession>
<proteinExistence type="inferred from homology"/>
<dbReference type="PANTHER" id="PTHR35093:SF3">
    <property type="entry name" value="LONG-CHAIN FATTY ACID TRANSPORT PROTEIN"/>
    <property type="match status" value="1"/>
</dbReference>
<evidence type="ECO:0000313" key="9">
    <source>
        <dbReference type="EMBL" id="QQF82878.1"/>
    </source>
</evidence>
<protein>
    <submittedName>
        <fullName evidence="9">Porin</fullName>
    </submittedName>
</protein>
<keyword evidence="6" id="KW-0472">Membrane</keyword>
<dbReference type="Proteomes" id="UP000595373">
    <property type="component" value="Chromosome"/>
</dbReference>
<evidence type="ECO:0000256" key="4">
    <source>
        <dbReference type="ARBA" id="ARBA00022692"/>
    </source>
</evidence>
<feature type="signal peptide" evidence="8">
    <location>
        <begin position="1"/>
        <end position="27"/>
    </location>
</feature>
<dbReference type="Gene3D" id="2.40.160.60">
    <property type="entry name" value="Outer membrane protein transport protein (OMPP1/FadL/TodX)"/>
    <property type="match status" value="1"/>
</dbReference>
<evidence type="ECO:0000256" key="8">
    <source>
        <dbReference type="SAM" id="SignalP"/>
    </source>
</evidence>
<dbReference type="RefSeq" id="WP_075294010.1">
    <property type="nucleotide sequence ID" value="NZ_CP018803.1"/>
</dbReference>
<gene>
    <name evidence="9" type="ORF">JFL49_02940</name>
</gene>
<feature type="chain" id="PRO_5040180262" evidence="8">
    <location>
        <begin position="28"/>
        <end position="466"/>
    </location>
</feature>
<comment type="similarity">
    <text evidence="2">Belongs to the OmpP1/FadL family.</text>
</comment>
<dbReference type="PANTHER" id="PTHR35093">
    <property type="entry name" value="OUTER MEMBRANE PROTEIN NMB0088-RELATED"/>
    <property type="match status" value="1"/>
</dbReference>
<organism evidence="9 10">
    <name type="scientific">Histophilus somni</name>
    <name type="common">Haemophilus somnus</name>
    <dbReference type="NCBI Taxonomy" id="731"/>
    <lineage>
        <taxon>Bacteria</taxon>
        <taxon>Pseudomonadati</taxon>
        <taxon>Pseudomonadota</taxon>
        <taxon>Gammaproteobacteria</taxon>
        <taxon>Pasteurellales</taxon>
        <taxon>Pasteurellaceae</taxon>
        <taxon>Histophilus</taxon>
    </lineage>
</organism>
<evidence type="ECO:0000256" key="6">
    <source>
        <dbReference type="ARBA" id="ARBA00023136"/>
    </source>
</evidence>
<evidence type="ECO:0000313" key="10">
    <source>
        <dbReference type="Proteomes" id="UP000595373"/>
    </source>
</evidence>
<keyword evidence="4" id="KW-0812">Transmembrane</keyword>
<dbReference type="Pfam" id="PF03349">
    <property type="entry name" value="Toluene_X"/>
    <property type="match status" value="1"/>
</dbReference>
<evidence type="ECO:0000256" key="1">
    <source>
        <dbReference type="ARBA" id="ARBA00004571"/>
    </source>
</evidence>
<dbReference type="GO" id="GO:0015483">
    <property type="term" value="F:long-chain fatty acid transporting porin activity"/>
    <property type="evidence" value="ECO:0007669"/>
    <property type="project" value="TreeGrafter"/>
</dbReference>
<keyword evidence="5 8" id="KW-0732">Signal</keyword>
<name>A0A9Q7E596_HISSO</name>
<keyword evidence="3" id="KW-1134">Transmembrane beta strand</keyword>
<dbReference type="AlphaFoldDB" id="A0A9Q7E596"/>
<comment type="subcellular location">
    <subcellularLocation>
        <location evidence="1">Cell outer membrane</location>
        <topology evidence="1">Multi-pass membrane protein</topology>
    </subcellularLocation>
</comment>